<feature type="region of interest" description="Disordered" evidence="9">
    <location>
        <begin position="1047"/>
        <end position="1073"/>
    </location>
</feature>
<dbReference type="GO" id="GO:0005524">
    <property type="term" value="F:ATP binding"/>
    <property type="evidence" value="ECO:0007669"/>
    <property type="project" value="UniProtKB-UniRule"/>
</dbReference>
<evidence type="ECO:0000256" key="3">
    <source>
        <dbReference type="ARBA" id="ARBA00022741"/>
    </source>
</evidence>
<evidence type="ECO:0000256" key="5">
    <source>
        <dbReference type="ARBA" id="ARBA00022840"/>
    </source>
</evidence>
<dbReference type="InterPro" id="IPR002423">
    <property type="entry name" value="Cpn60/GroEL/TCP-1"/>
</dbReference>
<feature type="region of interest" description="Disordered" evidence="9">
    <location>
        <begin position="1131"/>
        <end position="1155"/>
    </location>
</feature>
<dbReference type="Proteomes" id="UP000235220">
    <property type="component" value="Chromosome 6"/>
</dbReference>
<feature type="compositionally biased region" description="Basic and acidic residues" evidence="9">
    <location>
        <begin position="645"/>
        <end position="657"/>
    </location>
</feature>
<evidence type="ECO:0000256" key="8">
    <source>
        <dbReference type="PROSITE-ProRule" id="PRU00781"/>
    </source>
</evidence>
<feature type="compositionally biased region" description="Basic and acidic residues" evidence="9">
    <location>
        <begin position="117"/>
        <end position="126"/>
    </location>
</feature>
<gene>
    <name evidence="13" type="primary">LOC108991526</name>
</gene>
<dbReference type="FunFam" id="3.30.800.10:FF:000007">
    <property type="entry name" value="Putative 1-phosphatidylinositol-4-phosphate 5-kinase/ zinc ion binding family"/>
    <property type="match status" value="1"/>
</dbReference>
<keyword evidence="10" id="KW-1133">Transmembrane helix</keyword>
<feature type="region of interest" description="Disordered" evidence="9">
    <location>
        <begin position="643"/>
        <end position="662"/>
    </location>
</feature>
<accession>A0A2I4EPM9</accession>
<feature type="compositionally biased region" description="Polar residues" evidence="9">
    <location>
        <begin position="142"/>
        <end position="154"/>
    </location>
</feature>
<feature type="region of interest" description="Disordered" evidence="9">
    <location>
        <begin position="91"/>
        <end position="154"/>
    </location>
</feature>
<protein>
    <recommendedName>
        <fullName evidence="1">1-phosphatidylinositol-3-phosphate 5-kinase</fullName>
        <ecNumber evidence="1">2.7.1.150</ecNumber>
    </recommendedName>
    <alternativeName>
        <fullName evidence="7">Phosphatidylinositol 3-phosphate 5-kinase type III</fullName>
    </alternativeName>
</protein>
<keyword evidence="12" id="KW-1185">Reference proteome</keyword>
<dbReference type="Gene3D" id="3.30.800.10">
    <property type="entry name" value="Phosphatidylinositol Phosphate Kinase II Beta"/>
    <property type="match status" value="1"/>
</dbReference>
<dbReference type="FunFam" id="3.50.7.10:FF:000007">
    <property type="entry name" value="1-phosphatidylinositol 3-phosphate 5-kinase isoform X1"/>
    <property type="match status" value="1"/>
</dbReference>
<dbReference type="KEGG" id="jre:108991526"/>
<evidence type="ECO:0000256" key="4">
    <source>
        <dbReference type="ARBA" id="ARBA00022777"/>
    </source>
</evidence>
<dbReference type="InParanoid" id="A0A2I4EPM9"/>
<dbReference type="Pfam" id="PF01504">
    <property type="entry name" value="PIP5K"/>
    <property type="match status" value="2"/>
</dbReference>
<evidence type="ECO:0000256" key="1">
    <source>
        <dbReference type="ARBA" id="ARBA00012009"/>
    </source>
</evidence>
<dbReference type="InterPro" id="IPR027409">
    <property type="entry name" value="GroEL-like_apical_dom_sf"/>
</dbReference>
<dbReference type="EC" id="2.7.1.150" evidence="1"/>
<dbReference type="CDD" id="cd03334">
    <property type="entry name" value="Fab1_TCP"/>
    <property type="match status" value="1"/>
</dbReference>
<dbReference type="Gene3D" id="3.30.810.10">
    <property type="entry name" value="2-Layer Sandwich"/>
    <property type="match status" value="1"/>
</dbReference>
<dbReference type="InterPro" id="IPR002498">
    <property type="entry name" value="PInositol-4-P-4/5-kinase_core"/>
</dbReference>
<evidence type="ECO:0000313" key="13">
    <source>
        <dbReference type="RefSeq" id="XP_018821346.2"/>
    </source>
</evidence>
<sequence length="1655" mass="184137">MCSMCHNCGAELSKLEEKKRQDNGNFLKLHTGGSCKFCRKKQEGESIKWDGASQHEKPMIGPTTSLYSSDSLVSNCSEYSVDVNSYDRINGQEITTDDGQESCRRMESNPKESSNGGDRHIARDVEIQTTKGQEAKDGVSGNHDQSSSEVTEKFQSIDNELDAEIWEPPEAEDPEDDMEGSMAYNDDDDDECGDGSNWGKPFALSRFRDERSGSYKFKVEKQRAMEEVINGKFRALVCHLLKSVGVGSSGEDGESWVDIVTSLSWEAASFLKPDTIDGKVMDPIGSVKVKCIATGSRGQSRLVKGLVFKKHAAHKHMPTKYENPKLLLISGVLGQSSSGLSSFASMAQEEKGYLKSLIDMIESCHPNVILVEKTVSRDIQESIRAKGMTLVSDMKLHRLERIARCTGAPILSSDTLTCQKLKQFKSFYIEKFVEEHAPCGEGGKRPSKTLMFLEGCPTRLGCTILLKGSHSDELKRIKCVVQCAVIAAYHIILETSFLVDQRAMFSTIQFPEVENVLPTDQQSPNLGSGNSSVPCDGDCTTNGTCAVDIPISNGFHAENNHNSNLDSESNSPLAYETYNPAIFTGFSSLSASLKKVVGESFPFASSTSYQSLSSYFGFNGSESNGHISKAASLLTTPEAVDDCDMEAKGSSDEEKSPDGGQVSLEIKIDGNNEDQMQSCDDVNAVMDSQSILVLMSRRNALRGTICEQSHFSHIMFYKNFDAPLGKFLRDNLLNQRSQCATCGELPEAHFYHYAHHSKQLTIQVKRLLEGKHLPGEAEGKLWMWSCCGKCKPRNGTTKSTKRVLISTAARSLSFGKFLELNLSLSSSSSRLSSCGHSLQRDFLYFFGLGPMAAIFKYSTATIYNVSLPPQKLEFRNLVRQEWLKKETMNVYTKGMLMFTEVANSLKRIRSQFSGKPLNLQGVSLDLSDIEDLLKQERSEFEVNIQNAVFKNGNPDQTVYQLLSLNQLLWELLLESCIWDRRLQSLLSSDPAAGDFITAEKVRLKQVNLRMDGPAAGGNVGTETILENGNVGFDDGADLIVNLDTVEGQAPESSDGGDLYNTSNVAESEMPTVDLSRNISSKDGFVAEQNGSAHCGSQSGDDNCQAMALPSFDHVQVDRSIPISAGLGNTDDVSELHGSKQDRSLQSATSSLRNSSGWPWTPFSEIQPVDMKDILKGYLQKPESISRYTPEYIPTAYQLIIEEGPRLHIPLEGDNFIVSDYEGELSSVIACALASLEDRHVPLEALDGDRRRENGMVAKSFESLPSLPRISLFPSPYWSSNGSSDSDSVHFTPSISLEDSRFSSFDGLNLLDSHIPPEPFNPVVNLHGKGKYSVACLHANEFRDLRHRCCPSEVDYIASLSRCRNWDAKGGKSKSFFAKTLDDRFIIKEIKKTEFDSFMKFARDYFKYMNQSFELGNQTCLAKVLGIYQVNIRQARSGKENRHDLMVMENLNFGRKITRQYDLKGALHARYTAAADGSGDVLLDQNFVNDMNSSSPLYVSNKAKRFLERAVWNDTAFLNSINVMDYSLLVAVDTERRELVCGIIDYLRQYTWDKQLETWVKSSLVPKNVLPTVISPKEYKRRFRKFMSLHFLCVPDYWCSELSSDPCEPCGVRDDHIFQPKSQPQREGRLNGFSTQVFELLILIIILLLLTPTVYI</sequence>
<dbReference type="PANTHER" id="PTHR45748:SF4">
    <property type="entry name" value="1-PHOSPHATIDYLINOSITOL-3-PHOSPHATE 5-KINASE FAB1D-RELATED"/>
    <property type="match status" value="1"/>
</dbReference>
<dbReference type="OrthoDB" id="158357at2759"/>
<dbReference type="InterPro" id="IPR027483">
    <property type="entry name" value="PInositol-4-P-4/5-kinase_C_sf"/>
</dbReference>
<dbReference type="Pfam" id="PF00118">
    <property type="entry name" value="Cpn60_TCP1"/>
    <property type="match status" value="1"/>
</dbReference>
<evidence type="ECO:0000313" key="12">
    <source>
        <dbReference type="Proteomes" id="UP000235220"/>
    </source>
</evidence>
<dbReference type="GeneID" id="108991526"/>
<evidence type="ECO:0000256" key="2">
    <source>
        <dbReference type="ARBA" id="ARBA00022679"/>
    </source>
</evidence>
<dbReference type="RefSeq" id="XP_018821346.2">
    <property type="nucleotide sequence ID" value="XM_018965801.2"/>
</dbReference>
<dbReference type="SMART" id="SM00330">
    <property type="entry name" value="PIPKc"/>
    <property type="match status" value="1"/>
</dbReference>
<dbReference type="GO" id="GO:0046854">
    <property type="term" value="P:phosphatidylinositol phosphate biosynthetic process"/>
    <property type="evidence" value="ECO:0000318"/>
    <property type="project" value="GO_Central"/>
</dbReference>
<dbReference type="Gene3D" id="3.50.7.10">
    <property type="entry name" value="GroEL"/>
    <property type="match status" value="1"/>
</dbReference>
<reference evidence="13" key="1">
    <citation type="submission" date="2025-08" db="UniProtKB">
        <authorList>
            <consortium name="RefSeq"/>
        </authorList>
    </citation>
    <scope>IDENTIFICATION</scope>
    <source>
        <tissue evidence="13">Leaves</tissue>
    </source>
</reference>
<comment type="subunit">
    <text evidence="6">Component of the PI(3,5)P2 regulatory complex at least composed of ATG18, SAC/FIG4, FAB1 and VAC14.</text>
</comment>
<name>A0A2I4EPM9_JUGRE</name>
<dbReference type="PANTHER" id="PTHR45748">
    <property type="entry name" value="1-PHOSPHATIDYLINOSITOL 3-PHOSPHATE 5-KINASE-RELATED"/>
    <property type="match status" value="1"/>
</dbReference>
<evidence type="ECO:0000256" key="10">
    <source>
        <dbReference type="SAM" id="Phobius"/>
    </source>
</evidence>
<dbReference type="SUPFAM" id="SSF56104">
    <property type="entry name" value="SAICAR synthase-like"/>
    <property type="match status" value="1"/>
</dbReference>
<dbReference type="PROSITE" id="PS51455">
    <property type="entry name" value="PIPK"/>
    <property type="match status" value="1"/>
</dbReference>
<evidence type="ECO:0000256" key="6">
    <source>
        <dbReference type="ARBA" id="ARBA00023464"/>
    </source>
</evidence>
<keyword evidence="10" id="KW-0812">Transmembrane</keyword>
<feature type="compositionally biased region" description="Polar residues" evidence="9">
    <location>
        <begin position="1143"/>
        <end position="1155"/>
    </location>
</feature>
<keyword evidence="3 8" id="KW-0547">Nucleotide-binding</keyword>
<dbReference type="FunCoup" id="A0A2I4EPM9">
    <property type="interactions" value="4056"/>
</dbReference>
<dbReference type="InterPro" id="IPR044769">
    <property type="entry name" value="PIKfyve_PIPKc"/>
</dbReference>
<dbReference type="CDD" id="cd17300">
    <property type="entry name" value="PIPKc_PIKfyve"/>
    <property type="match status" value="1"/>
</dbReference>
<evidence type="ECO:0000256" key="9">
    <source>
        <dbReference type="SAM" id="MobiDB-lite"/>
    </source>
</evidence>
<keyword evidence="10" id="KW-0472">Membrane</keyword>
<dbReference type="InterPro" id="IPR027484">
    <property type="entry name" value="PInositol-4-P-5-kinase_N"/>
</dbReference>
<feature type="compositionally biased region" description="Basic and acidic residues" evidence="9">
    <location>
        <begin position="101"/>
        <end position="110"/>
    </location>
</feature>
<organism evidence="12 13">
    <name type="scientific">Juglans regia</name>
    <name type="common">English walnut</name>
    <dbReference type="NCBI Taxonomy" id="51240"/>
    <lineage>
        <taxon>Eukaryota</taxon>
        <taxon>Viridiplantae</taxon>
        <taxon>Streptophyta</taxon>
        <taxon>Embryophyta</taxon>
        <taxon>Tracheophyta</taxon>
        <taxon>Spermatophyta</taxon>
        <taxon>Magnoliopsida</taxon>
        <taxon>eudicotyledons</taxon>
        <taxon>Gunneridae</taxon>
        <taxon>Pentapetalae</taxon>
        <taxon>rosids</taxon>
        <taxon>fabids</taxon>
        <taxon>Fagales</taxon>
        <taxon>Juglandaceae</taxon>
        <taxon>Juglans</taxon>
    </lineage>
</organism>
<feature type="transmembrane region" description="Helical" evidence="10">
    <location>
        <begin position="1636"/>
        <end position="1654"/>
    </location>
</feature>
<feature type="region of interest" description="Disordered" evidence="9">
    <location>
        <begin position="166"/>
        <end position="197"/>
    </location>
</feature>
<keyword evidence="4 8" id="KW-0418">Kinase</keyword>
<dbReference type="GO" id="GO:0010008">
    <property type="term" value="C:endosome membrane"/>
    <property type="evidence" value="ECO:0000318"/>
    <property type="project" value="GO_Central"/>
</dbReference>
<dbReference type="GO" id="GO:0007033">
    <property type="term" value="P:vacuole organization"/>
    <property type="evidence" value="ECO:0000318"/>
    <property type="project" value="GO_Central"/>
</dbReference>
<feature type="compositionally biased region" description="Acidic residues" evidence="9">
    <location>
        <begin position="166"/>
        <end position="193"/>
    </location>
</feature>
<keyword evidence="5 8" id="KW-0067">ATP-binding</keyword>
<feature type="compositionally biased region" description="Basic and acidic residues" evidence="9">
    <location>
        <begin position="1133"/>
        <end position="1142"/>
    </location>
</feature>
<dbReference type="SUPFAM" id="SSF52029">
    <property type="entry name" value="GroEL apical domain-like"/>
    <property type="match status" value="1"/>
</dbReference>
<dbReference type="GO" id="GO:0000285">
    <property type="term" value="F:1-phosphatidylinositol-3-phosphate 5-kinase activity"/>
    <property type="evidence" value="ECO:0000318"/>
    <property type="project" value="GO_Central"/>
</dbReference>
<feature type="domain" description="PIPK" evidence="11">
    <location>
        <begin position="1264"/>
        <end position="1590"/>
    </location>
</feature>
<proteinExistence type="predicted"/>
<evidence type="ECO:0000259" key="11">
    <source>
        <dbReference type="PROSITE" id="PS51455"/>
    </source>
</evidence>
<evidence type="ECO:0000256" key="7">
    <source>
        <dbReference type="ARBA" id="ARBA00077223"/>
    </source>
</evidence>
<dbReference type="FunFam" id="3.30.810.10:FF:000001">
    <property type="entry name" value="1-phosphatidylinositol 3-phosphate 5-kinase FAB1"/>
    <property type="match status" value="1"/>
</dbReference>
<keyword evidence="2 8" id="KW-0808">Transferase</keyword>